<proteinExistence type="predicted"/>
<evidence type="ECO:0000313" key="1">
    <source>
        <dbReference type="EMBL" id="KAA8910749.1"/>
    </source>
</evidence>
<accession>A0A5J5F385</accession>
<organism evidence="1 2">
    <name type="scientific">Sphaerosporella brunnea</name>
    <dbReference type="NCBI Taxonomy" id="1250544"/>
    <lineage>
        <taxon>Eukaryota</taxon>
        <taxon>Fungi</taxon>
        <taxon>Dikarya</taxon>
        <taxon>Ascomycota</taxon>
        <taxon>Pezizomycotina</taxon>
        <taxon>Pezizomycetes</taxon>
        <taxon>Pezizales</taxon>
        <taxon>Pyronemataceae</taxon>
        <taxon>Sphaerosporella</taxon>
    </lineage>
</organism>
<reference evidence="1 2" key="1">
    <citation type="submission" date="2019-09" db="EMBL/GenBank/DDBJ databases">
        <title>Draft genome of the ectomycorrhizal ascomycete Sphaerosporella brunnea.</title>
        <authorList>
            <consortium name="DOE Joint Genome Institute"/>
            <person name="Benucci G.M."/>
            <person name="Marozzi G."/>
            <person name="Antonielli L."/>
            <person name="Sanchez S."/>
            <person name="Marco P."/>
            <person name="Wang X."/>
            <person name="Falini L.B."/>
            <person name="Barry K."/>
            <person name="Haridas S."/>
            <person name="Lipzen A."/>
            <person name="Labutti K."/>
            <person name="Grigoriev I.V."/>
            <person name="Murat C."/>
            <person name="Martin F."/>
            <person name="Albertini E."/>
            <person name="Donnini D."/>
            <person name="Bonito G."/>
        </authorList>
    </citation>
    <scope>NUCLEOTIDE SEQUENCE [LARGE SCALE GENOMIC DNA]</scope>
    <source>
        <strain evidence="1 2">Sb_GMNB300</strain>
    </source>
</reference>
<dbReference type="Proteomes" id="UP000326924">
    <property type="component" value="Unassembled WGS sequence"/>
</dbReference>
<name>A0A5J5F385_9PEZI</name>
<dbReference type="EMBL" id="VXIS01000042">
    <property type="protein sequence ID" value="KAA8910749.1"/>
    <property type="molecule type" value="Genomic_DNA"/>
</dbReference>
<sequence length="72" mass="8049">MINLVVLFGFSVLGNWAWLGRSVLNGHSLISGLVHKDGRIHFTIRKLWGWMDVVGVLSQAFRNRAFVAAKAL</sequence>
<dbReference type="AlphaFoldDB" id="A0A5J5F385"/>
<keyword evidence="2" id="KW-1185">Reference proteome</keyword>
<evidence type="ECO:0000313" key="2">
    <source>
        <dbReference type="Proteomes" id="UP000326924"/>
    </source>
</evidence>
<protein>
    <submittedName>
        <fullName evidence="1">Uncharacterized protein</fullName>
    </submittedName>
</protein>
<dbReference type="InParanoid" id="A0A5J5F385"/>
<gene>
    <name evidence="1" type="ORF">FN846DRAFT_937617</name>
</gene>
<comment type="caution">
    <text evidence="1">The sequence shown here is derived from an EMBL/GenBank/DDBJ whole genome shotgun (WGS) entry which is preliminary data.</text>
</comment>